<dbReference type="SUPFAM" id="SSF53756">
    <property type="entry name" value="UDP-Glycosyltransferase/glycogen phosphorylase"/>
    <property type="match status" value="1"/>
</dbReference>
<keyword evidence="6" id="KW-1185">Reference proteome</keyword>
<gene>
    <name evidence="5" type="ORF">IHE71_15660</name>
</gene>
<dbReference type="InterPro" id="IPR028098">
    <property type="entry name" value="Glyco_trans_4-like_N"/>
</dbReference>
<dbReference type="InterPro" id="IPR050194">
    <property type="entry name" value="Glycosyltransferase_grp1"/>
</dbReference>
<proteinExistence type="predicted"/>
<keyword evidence="2" id="KW-0328">Glycosyltransferase</keyword>
<sequence>MERRSATAHGPAFLLVTHHFWPETGAPQRRWGALSAHLVRAGFGVTVLAPPPHYPSGKITHSSPEFRPGAVVYGPRGEKIIRVGFREHTLRLLSRAADQAIAALSSMWHGLRPAARSGGRPDVIIATVPGIPSVAAGWVLARCYRAALVIEMRDAWPDLIVPSGILAAPNGRTGLRRRVRAAIAATVHRVVTRLQARADLVVTTTDAFAEVLRARDVARVAVVRNGTAFEAVRSPAPARLDGRALRVLYAGTVGRSQGLDVVVRAAARVKERGYPIEVRVVGHGNDLETLGDLADRLRAPVSVSPPVPATRMRDLYAWADTAVVSLRDWEPFRWTVPSKLYEVMASGLPVTACLDGEAALITTETGAGSVVPPGDADALAALWCGWLADGVVPAPSPDAAAWVAANASDDVLGEKYETLLRHLVDGDAPPGAPASGDVTRASADEASADLLGDAVADALRTKSPTRGSRR</sequence>
<protein>
    <recommendedName>
        <fullName evidence="1">D-inositol 3-phosphate glycosyltransferase</fullName>
    </recommendedName>
</protein>
<organism evidence="5 6">
    <name type="scientific">Myceligenerans pegani</name>
    <dbReference type="NCBI Taxonomy" id="2776917"/>
    <lineage>
        <taxon>Bacteria</taxon>
        <taxon>Bacillati</taxon>
        <taxon>Actinomycetota</taxon>
        <taxon>Actinomycetes</taxon>
        <taxon>Micrococcales</taxon>
        <taxon>Promicromonosporaceae</taxon>
        <taxon>Myceligenerans</taxon>
    </lineage>
</organism>
<dbReference type="RefSeq" id="WP_192863688.1">
    <property type="nucleotide sequence ID" value="NZ_JADAQT010000097.1"/>
</dbReference>
<evidence type="ECO:0000313" key="6">
    <source>
        <dbReference type="Proteomes" id="UP000625527"/>
    </source>
</evidence>
<evidence type="ECO:0000259" key="4">
    <source>
        <dbReference type="Pfam" id="PF13579"/>
    </source>
</evidence>
<dbReference type="Gene3D" id="3.40.50.2000">
    <property type="entry name" value="Glycogen Phosphorylase B"/>
    <property type="match status" value="2"/>
</dbReference>
<dbReference type="PANTHER" id="PTHR45947">
    <property type="entry name" value="SULFOQUINOVOSYL TRANSFERASE SQD2"/>
    <property type="match status" value="1"/>
</dbReference>
<dbReference type="PANTHER" id="PTHR45947:SF3">
    <property type="entry name" value="SULFOQUINOVOSYL TRANSFERASE SQD2"/>
    <property type="match status" value="1"/>
</dbReference>
<dbReference type="EMBL" id="JADAQT010000097">
    <property type="protein sequence ID" value="MBE1877131.1"/>
    <property type="molecule type" value="Genomic_DNA"/>
</dbReference>
<dbReference type="Proteomes" id="UP000625527">
    <property type="component" value="Unassembled WGS sequence"/>
</dbReference>
<evidence type="ECO:0000313" key="5">
    <source>
        <dbReference type="EMBL" id="MBE1877131.1"/>
    </source>
</evidence>
<dbReference type="CDD" id="cd03794">
    <property type="entry name" value="GT4_WbuB-like"/>
    <property type="match status" value="1"/>
</dbReference>
<evidence type="ECO:0000256" key="3">
    <source>
        <dbReference type="ARBA" id="ARBA00022679"/>
    </source>
</evidence>
<dbReference type="Pfam" id="PF13579">
    <property type="entry name" value="Glyco_trans_4_4"/>
    <property type="match status" value="1"/>
</dbReference>
<accession>A0ABR9N1N6</accession>
<name>A0ABR9N1N6_9MICO</name>
<evidence type="ECO:0000256" key="1">
    <source>
        <dbReference type="ARBA" id="ARBA00021292"/>
    </source>
</evidence>
<comment type="caution">
    <text evidence="5">The sequence shown here is derived from an EMBL/GenBank/DDBJ whole genome shotgun (WGS) entry which is preliminary data.</text>
</comment>
<reference evidence="5 6" key="1">
    <citation type="submission" date="2020-10" db="EMBL/GenBank/DDBJ databases">
        <title>Myceligenerans pegani sp. nov., an endophytic actinomycete isolated from Peganum harmala L. in Xinjiang, China.</title>
        <authorList>
            <person name="Xin L."/>
        </authorList>
    </citation>
    <scope>NUCLEOTIDE SEQUENCE [LARGE SCALE GENOMIC DNA]</scope>
    <source>
        <strain evidence="5 6">TRM65318</strain>
    </source>
</reference>
<dbReference type="Pfam" id="PF13692">
    <property type="entry name" value="Glyco_trans_1_4"/>
    <property type="match status" value="1"/>
</dbReference>
<feature type="domain" description="Glycosyltransferase subfamily 4-like N-terminal" evidence="4">
    <location>
        <begin position="25"/>
        <end position="226"/>
    </location>
</feature>
<evidence type="ECO:0000256" key="2">
    <source>
        <dbReference type="ARBA" id="ARBA00022676"/>
    </source>
</evidence>
<keyword evidence="3" id="KW-0808">Transferase</keyword>